<sequence length="41" mass="4718">MLLTWYMIRACAYVCYTSPCALFISSSCKDMEGSKRMKNDV</sequence>
<name>K3ZGC7_SETIT</name>
<dbReference type="Gramene" id="KQL15887">
    <property type="protein sequence ID" value="KQL15887"/>
    <property type="gene ID" value="SETIT_025629mg"/>
</dbReference>
<keyword evidence="1" id="KW-0472">Membrane</keyword>
<feature type="transmembrane region" description="Helical" evidence="1">
    <location>
        <begin position="6"/>
        <end position="28"/>
    </location>
</feature>
<evidence type="ECO:0000256" key="1">
    <source>
        <dbReference type="SAM" id="Phobius"/>
    </source>
</evidence>
<proteinExistence type="predicted"/>
<dbReference type="HOGENOM" id="CLU_3280452_0_0_1"/>
<evidence type="ECO:0000313" key="2">
    <source>
        <dbReference type="EnsemblPlants" id="KQL15887"/>
    </source>
</evidence>
<dbReference type="Proteomes" id="UP000004995">
    <property type="component" value="Unassembled WGS sequence"/>
</dbReference>
<accession>K3ZGC7</accession>
<dbReference type="AlphaFoldDB" id="K3ZGC7"/>
<dbReference type="EMBL" id="AGNK02001801">
    <property type="status" value="NOT_ANNOTATED_CDS"/>
    <property type="molecule type" value="Genomic_DNA"/>
</dbReference>
<keyword evidence="1" id="KW-1133">Transmembrane helix</keyword>
<dbReference type="EnsemblPlants" id="KQL15887">
    <property type="protein sequence ID" value="KQL15887"/>
    <property type="gene ID" value="SETIT_025629mg"/>
</dbReference>
<reference evidence="2" key="2">
    <citation type="submission" date="2018-08" db="UniProtKB">
        <authorList>
            <consortium name="EnsemblPlants"/>
        </authorList>
    </citation>
    <scope>IDENTIFICATION</scope>
    <source>
        <strain evidence="2">Yugu1</strain>
    </source>
</reference>
<evidence type="ECO:0000313" key="3">
    <source>
        <dbReference type="Proteomes" id="UP000004995"/>
    </source>
</evidence>
<reference evidence="3" key="1">
    <citation type="journal article" date="2012" name="Nat. Biotechnol.">
        <title>Reference genome sequence of the model plant Setaria.</title>
        <authorList>
            <person name="Bennetzen J.L."/>
            <person name="Schmutz J."/>
            <person name="Wang H."/>
            <person name="Percifield R."/>
            <person name="Hawkins J."/>
            <person name="Pontaroli A.C."/>
            <person name="Estep M."/>
            <person name="Feng L."/>
            <person name="Vaughn J.N."/>
            <person name="Grimwood J."/>
            <person name="Jenkins J."/>
            <person name="Barry K."/>
            <person name="Lindquist E."/>
            <person name="Hellsten U."/>
            <person name="Deshpande S."/>
            <person name="Wang X."/>
            <person name="Wu X."/>
            <person name="Mitros T."/>
            <person name="Triplett J."/>
            <person name="Yang X."/>
            <person name="Ye C.Y."/>
            <person name="Mauro-Herrera M."/>
            <person name="Wang L."/>
            <person name="Li P."/>
            <person name="Sharma M."/>
            <person name="Sharma R."/>
            <person name="Ronald P.C."/>
            <person name="Panaud O."/>
            <person name="Kellogg E.A."/>
            <person name="Brutnell T.P."/>
            <person name="Doust A.N."/>
            <person name="Tuskan G.A."/>
            <person name="Rokhsar D."/>
            <person name="Devos K.M."/>
        </authorList>
    </citation>
    <scope>NUCLEOTIDE SEQUENCE [LARGE SCALE GENOMIC DNA]</scope>
    <source>
        <strain evidence="3">cv. Yugu1</strain>
    </source>
</reference>
<organism evidence="2 3">
    <name type="scientific">Setaria italica</name>
    <name type="common">Foxtail millet</name>
    <name type="synonym">Panicum italicum</name>
    <dbReference type="NCBI Taxonomy" id="4555"/>
    <lineage>
        <taxon>Eukaryota</taxon>
        <taxon>Viridiplantae</taxon>
        <taxon>Streptophyta</taxon>
        <taxon>Embryophyta</taxon>
        <taxon>Tracheophyta</taxon>
        <taxon>Spermatophyta</taxon>
        <taxon>Magnoliopsida</taxon>
        <taxon>Liliopsida</taxon>
        <taxon>Poales</taxon>
        <taxon>Poaceae</taxon>
        <taxon>PACMAD clade</taxon>
        <taxon>Panicoideae</taxon>
        <taxon>Panicodae</taxon>
        <taxon>Paniceae</taxon>
        <taxon>Cenchrinae</taxon>
        <taxon>Setaria</taxon>
    </lineage>
</organism>
<keyword evidence="1" id="KW-0812">Transmembrane</keyword>
<dbReference type="InParanoid" id="K3ZGC7"/>
<protein>
    <submittedName>
        <fullName evidence="2">Uncharacterized protein</fullName>
    </submittedName>
</protein>
<keyword evidence="3" id="KW-1185">Reference proteome</keyword>